<evidence type="ECO:0000313" key="6">
    <source>
        <dbReference type="EMBL" id="QUF04772.1"/>
    </source>
</evidence>
<dbReference type="Pfam" id="PF00440">
    <property type="entry name" value="TetR_N"/>
    <property type="match status" value="1"/>
</dbReference>
<dbReference type="GO" id="GO:0000976">
    <property type="term" value="F:transcription cis-regulatory region binding"/>
    <property type="evidence" value="ECO:0007669"/>
    <property type="project" value="TreeGrafter"/>
</dbReference>
<evidence type="ECO:0000256" key="2">
    <source>
        <dbReference type="ARBA" id="ARBA00023125"/>
    </source>
</evidence>
<name>A0AA45R4C1_9PSEU</name>
<keyword evidence="1" id="KW-0805">Transcription regulation</keyword>
<dbReference type="Gene3D" id="1.10.357.10">
    <property type="entry name" value="Tetracycline Repressor, domain 2"/>
    <property type="match status" value="1"/>
</dbReference>
<dbReference type="InterPro" id="IPR050109">
    <property type="entry name" value="HTH-type_TetR-like_transc_reg"/>
</dbReference>
<feature type="DNA-binding region" description="H-T-H motif" evidence="4">
    <location>
        <begin position="33"/>
        <end position="52"/>
    </location>
</feature>
<dbReference type="EMBL" id="CP073249">
    <property type="protein sequence ID" value="QUF04772.1"/>
    <property type="molecule type" value="Genomic_DNA"/>
</dbReference>
<dbReference type="InterPro" id="IPR009057">
    <property type="entry name" value="Homeodomain-like_sf"/>
</dbReference>
<dbReference type="PROSITE" id="PS01081">
    <property type="entry name" value="HTH_TETR_1"/>
    <property type="match status" value="1"/>
</dbReference>
<dbReference type="AlphaFoldDB" id="A0AA45R4C1"/>
<dbReference type="GO" id="GO:0003700">
    <property type="term" value="F:DNA-binding transcription factor activity"/>
    <property type="evidence" value="ECO:0007669"/>
    <property type="project" value="TreeGrafter"/>
</dbReference>
<evidence type="ECO:0000256" key="4">
    <source>
        <dbReference type="PROSITE-ProRule" id="PRU00335"/>
    </source>
</evidence>
<dbReference type="Proteomes" id="UP000677152">
    <property type="component" value="Chromosome"/>
</dbReference>
<dbReference type="FunFam" id="1.10.10.60:FF:000141">
    <property type="entry name" value="TetR family transcriptional regulator"/>
    <property type="match status" value="1"/>
</dbReference>
<protein>
    <submittedName>
        <fullName evidence="6">TetR family transcriptional regulator</fullName>
    </submittedName>
</protein>
<dbReference type="PRINTS" id="PR00455">
    <property type="entry name" value="HTHTETR"/>
</dbReference>
<dbReference type="InterPro" id="IPR001647">
    <property type="entry name" value="HTH_TetR"/>
</dbReference>
<proteinExistence type="predicted"/>
<dbReference type="PROSITE" id="PS50977">
    <property type="entry name" value="HTH_TETR_2"/>
    <property type="match status" value="1"/>
</dbReference>
<dbReference type="Pfam" id="PF17754">
    <property type="entry name" value="TetR_C_14"/>
    <property type="match status" value="1"/>
</dbReference>
<reference evidence="6" key="1">
    <citation type="submission" date="2021-04" db="EMBL/GenBank/DDBJ databases">
        <title>Genomic sequence of Actinosynnema pretiosum subsp. pretiosum ATCC 31280 (C-14919).</title>
        <authorList>
            <person name="Bai L."/>
            <person name="Wang X."/>
            <person name="Xiao Y."/>
        </authorList>
    </citation>
    <scope>NUCLEOTIDE SEQUENCE</scope>
    <source>
        <strain evidence="6">ATCC 31280</strain>
    </source>
</reference>
<organism evidence="6 7">
    <name type="scientific">Actinosynnema pretiosum subsp. pretiosum</name>
    <dbReference type="NCBI Taxonomy" id="103721"/>
    <lineage>
        <taxon>Bacteria</taxon>
        <taxon>Bacillati</taxon>
        <taxon>Actinomycetota</taxon>
        <taxon>Actinomycetes</taxon>
        <taxon>Pseudonocardiales</taxon>
        <taxon>Pseudonocardiaceae</taxon>
        <taxon>Actinosynnema</taxon>
    </lineage>
</organism>
<dbReference type="GO" id="GO:0045892">
    <property type="term" value="P:negative regulation of DNA-templated transcription"/>
    <property type="evidence" value="ECO:0007669"/>
    <property type="project" value="UniProtKB-ARBA"/>
</dbReference>
<feature type="domain" description="HTH tetR-type" evidence="5">
    <location>
        <begin position="10"/>
        <end position="70"/>
    </location>
</feature>
<evidence type="ECO:0000256" key="3">
    <source>
        <dbReference type="ARBA" id="ARBA00023163"/>
    </source>
</evidence>
<accession>A0AA45R4C1</accession>
<dbReference type="InterPro" id="IPR023772">
    <property type="entry name" value="DNA-bd_HTH_TetR-type_CS"/>
</dbReference>
<dbReference type="PANTHER" id="PTHR30055">
    <property type="entry name" value="HTH-TYPE TRANSCRIPTIONAL REGULATOR RUTR"/>
    <property type="match status" value="1"/>
</dbReference>
<dbReference type="PANTHER" id="PTHR30055:SF238">
    <property type="entry name" value="MYCOFACTOCIN BIOSYNTHESIS TRANSCRIPTIONAL REGULATOR MFTR-RELATED"/>
    <property type="match status" value="1"/>
</dbReference>
<keyword evidence="2 4" id="KW-0238">DNA-binding</keyword>
<dbReference type="InterPro" id="IPR041347">
    <property type="entry name" value="MftR_C"/>
</dbReference>
<sequence>METLRERKKHRTREALIATALEMFTDRGFAATTLDELCERVEVSKRTFFRYFASKEDVATAPAHDMWRAFLARLARDEGRGKVVDLLQEALLATLEDMPDDGWADRLLLSRQLAARTPSMDAHGLYFCDRTSLAALEVLHGRTGLTPDDLRLRLAVDVLVAAFQRAQERWAALPGSPGRAELVGCAREAFAAVPGIFAIAVGETAD</sequence>
<evidence type="ECO:0000259" key="5">
    <source>
        <dbReference type="PROSITE" id="PS50977"/>
    </source>
</evidence>
<evidence type="ECO:0000313" key="7">
    <source>
        <dbReference type="Proteomes" id="UP000677152"/>
    </source>
</evidence>
<dbReference type="Gene3D" id="1.10.10.60">
    <property type="entry name" value="Homeodomain-like"/>
    <property type="match status" value="1"/>
</dbReference>
<evidence type="ECO:0000256" key="1">
    <source>
        <dbReference type="ARBA" id="ARBA00023015"/>
    </source>
</evidence>
<keyword evidence="3" id="KW-0804">Transcription</keyword>
<dbReference type="SUPFAM" id="SSF46689">
    <property type="entry name" value="Homeodomain-like"/>
    <property type="match status" value="1"/>
</dbReference>
<gene>
    <name evidence="6" type="ORF">KCV87_01100</name>
</gene>